<evidence type="ECO:0000313" key="2">
    <source>
        <dbReference type="EMBL" id="MCW3162825.1"/>
    </source>
</evidence>
<dbReference type="EMBL" id="JAPDHV010000011">
    <property type="protein sequence ID" value="MCW3162825.1"/>
    <property type="molecule type" value="Genomic_DNA"/>
</dbReference>
<accession>A0ABT3HSR5</accession>
<proteinExistence type="predicted"/>
<evidence type="ECO:0000313" key="3">
    <source>
        <dbReference type="Proteomes" id="UP001163719"/>
    </source>
</evidence>
<reference evidence="2" key="1">
    <citation type="submission" date="2022-10" db="EMBL/GenBank/DDBJ databases">
        <title>Chryseobacterium babae sp. nov. isolated from the gut of the beetle Oryctes rhinoceros, and Chryseobacterium kimseyorum sp. nov., isolated from a stick insect rearing cage.</title>
        <authorList>
            <person name="Shelomi M."/>
            <person name="Han C.-J."/>
            <person name="Chen W.-M."/>
            <person name="Chen H.-K."/>
            <person name="Liaw S.-J."/>
            <person name="Muhle E."/>
            <person name="Clermont D."/>
        </authorList>
    </citation>
    <scope>NUCLEOTIDE SEQUENCE</scope>
    <source>
        <strain evidence="2">WLa1L2M3</strain>
    </source>
</reference>
<comment type="caution">
    <text evidence="2">The sequence shown here is derived from an EMBL/GenBank/DDBJ whole genome shotgun (WGS) entry which is preliminary data.</text>
</comment>
<dbReference type="RefSeq" id="WP_264744740.1">
    <property type="nucleotide sequence ID" value="NZ_JAPDHV010000011.1"/>
</dbReference>
<evidence type="ECO:0000256" key="1">
    <source>
        <dbReference type="SAM" id="Phobius"/>
    </source>
</evidence>
<sequence>MREEFFLKGRKYKFFLGFHFLVVILYALYTANTLKSYNSSSYDQYYKESISLNIAKYSFYIVINLICTLLIYYKAKKTKIILNIFAGLIGVLVLYAQFTLFKTYENNTYYNFVILFNSLVIVFITFYIFYLNINKKEKNIVNEIEEIGKHED</sequence>
<dbReference type="Proteomes" id="UP001163719">
    <property type="component" value="Unassembled WGS sequence"/>
</dbReference>
<keyword evidence="1" id="KW-0812">Transmembrane</keyword>
<keyword evidence="3" id="KW-1185">Reference proteome</keyword>
<feature type="transmembrane region" description="Helical" evidence="1">
    <location>
        <begin position="54"/>
        <end position="73"/>
    </location>
</feature>
<name>A0ABT3HSR5_9FLAO</name>
<keyword evidence="1" id="KW-0472">Membrane</keyword>
<organism evidence="2 3">
    <name type="scientific">Chryseobacterium oryctis</name>
    <dbReference type="NCBI Taxonomy" id="2952618"/>
    <lineage>
        <taxon>Bacteria</taxon>
        <taxon>Pseudomonadati</taxon>
        <taxon>Bacteroidota</taxon>
        <taxon>Flavobacteriia</taxon>
        <taxon>Flavobacteriales</taxon>
        <taxon>Weeksellaceae</taxon>
        <taxon>Chryseobacterium group</taxon>
        <taxon>Chryseobacterium</taxon>
    </lineage>
</organism>
<protein>
    <submittedName>
        <fullName evidence="2">Uncharacterized protein</fullName>
    </submittedName>
</protein>
<feature type="transmembrane region" description="Helical" evidence="1">
    <location>
        <begin position="110"/>
        <end position="130"/>
    </location>
</feature>
<feature type="transmembrane region" description="Helical" evidence="1">
    <location>
        <begin position="12"/>
        <end position="34"/>
    </location>
</feature>
<feature type="transmembrane region" description="Helical" evidence="1">
    <location>
        <begin position="80"/>
        <end position="98"/>
    </location>
</feature>
<gene>
    <name evidence="2" type="ORF">OH806_16255</name>
</gene>
<keyword evidence="1" id="KW-1133">Transmembrane helix</keyword>